<keyword evidence="4 6" id="KW-0288">FMN</keyword>
<keyword evidence="6" id="KW-0472">Membrane</keyword>
<dbReference type="EMBL" id="VUOL01000006">
    <property type="protein sequence ID" value="KAA2230033.1"/>
    <property type="molecule type" value="Genomic_DNA"/>
</dbReference>
<evidence type="ECO:0000256" key="6">
    <source>
        <dbReference type="HAMAP-Rule" id="MF_00479"/>
    </source>
</evidence>
<dbReference type="AlphaFoldDB" id="A0A5B2USH6"/>
<reference evidence="8 11" key="2">
    <citation type="submission" date="2019-09" db="EMBL/GenBank/DDBJ databases">
        <title>Draft genome sequence of Pseudomonas brenneri CCUG 51514(T).</title>
        <authorList>
            <person name="Tunovic T."/>
            <person name="Pineiro-Iglesias B."/>
            <person name="Unosson C."/>
            <person name="Inganas E."/>
            <person name="Ohlen M."/>
            <person name="Cardew S."/>
            <person name="Jensie-Markopoulos S."/>
            <person name="Salva-Serra F."/>
            <person name="Jaen-Luchoro D."/>
            <person name="Svensson-Stadler L."/>
            <person name="Chun J."/>
            <person name="Moore E."/>
        </authorList>
    </citation>
    <scope>NUCLEOTIDE SEQUENCE [LARGE SCALE GENOMIC DNA]</scope>
    <source>
        <strain evidence="8 11">CCUG 51514</strain>
    </source>
</reference>
<dbReference type="Proteomes" id="UP000199620">
    <property type="component" value="Chromosome I"/>
</dbReference>
<organism evidence="8 11">
    <name type="scientific">Pseudomonas brenneri</name>
    <dbReference type="NCBI Taxonomy" id="129817"/>
    <lineage>
        <taxon>Bacteria</taxon>
        <taxon>Pseudomonadati</taxon>
        <taxon>Pseudomonadota</taxon>
        <taxon>Gammaproteobacteria</taxon>
        <taxon>Pseudomonadales</taxon>
        <taxon>Pseudomonadaceae</taxon>
        <taxon>Pseudomonas</taxon>
    </lineage>
</organism>
<dbReference type="RefSeq" id="WP_065942648.1">
    <property type="nucleotide sequence ID" value="NZ_BMNU01000002.1"/>
</dbReference>
<keyword evidence="1 6" id="KW-0813">Transport</keyword>
<dbReference type="EC" id="7.-.-.-" evidence="6"/>
<evidence type="ECO:0000313" key="11">
    <source>
        <dbReference type="Proteomes" id="UP000325296"/>
    </source>
</evidence>
<evidence type="ECO:0000256" key="5">
    <source>
        <dbReference type="ARBA" id="ARBA00022982"/>
    </source>
</evidence>
<protein>
    <recommendedName>
        <fullName evidence="6">Ion-translocating oxidoreductase complex subunit G</fullName>
        <ecNumber evidence="6">7.-.-.-</ecNumber>
    </recommendedName>
    <alternativeName>
        <fullName evidence="6">Rnf electron transport complex subunit G</fullName>
    </alternativeName>
</protein>
<dbReference type="EMBL" id="LT629800">
    <property type="protein sequence ID" value="SDV03246.1"/>
    <property type="molecule type" value="Genomic_DNA"/>
</dbReference>
<evidence type="ECO:0000313" key="8">
    <source>
        <dbReference type="EMBL" id="KAA2230033.1"/>
    </source>
</evidence>
<accession>A0A5B2USH6</accession>
<evidence type="ECO:0000256" key="1">
    <source>
        <dbReference type="ARBA" id="ARBA00022448"/>
    </source>
</evidence>
<dbReference type="InterPro" id="IPR010209">
    <property type="entry name" value="Ion_transpt_RnfG/RsxG"/>
</dbReference>
<comment type="subcellular location">
    <subcellularLocation>
        <location evidence="6">Cell inner membrane</location>
        <topology evidence="6">Single-pass membrane protein</topology>
    </subcellularLocation>
</comment>
<feature type="modified residue" description="FMN phosphoryl threonine" evidence="6">
    <location>
        <position position="170"/>
    </location>
</feature>
<keyword evidence="3 6" id="KW-0285">Flavoprotein</keyword>
<dbReference type="GO" id="GO:0009055">
    <property type="term" value="F:electron transfer activity"/>
    <property type="evidence" value="ECO:0007669"/>
    <property type="project" value="InterPro"/>
</dbReference>
<keyword evidence="6" id="KW-0812">Transmembrane</keyword>
<feature type="domain" description="FMN-binding" evidence="7">
    <location>
        <begin position="97"/>
        <end position="187"/>
    </location>
</feature>
<dbReference type="GO" id="GO:0022900">
    <property type="term" value="P:electron transport chain"/>
    <property type="evidence" value="ECO:0007669"/>
    <property type="project" value="UniProtKB-UniRule"/>
</dbReference>
<dbReference type="InterPro" id="IPR007329">
    <property type="entry name" value="FMN-bd"/>
</dbReference>
<comment type="similarity">
    <text evidence="6">Belongs to the RnfG family.</text>
</comment>
<name>A0A5B2USH6_9PSED</name>
<evidence type="ECO:0000256" key="3">
    <source>
        <dbReference type="ARBA" id="ARBA00022630"/>
    </source>
</evidence>
<dbReference type="Proteomes" id="UP000325296">
    <property type="component" value="Unassembled WGS sequence"/>
</dbReference>
<dbReference type="PANTHER" id="PTHR36118">
    <property type="entry name" value="ION-TRANSLOCATING OXIDOREDUCTASE COMPLEX SUBUNIT G"/>
    <property type="match status" value="1"/>
</dbReference>
<evidence type="ECO:0000259" key="7">
    <source>
        <dbReference type="SMART" id="SM00900"/>
    </source>
</evidence>
<keyword evidence="5 6" id="KW-0249">Electron transport</keyword>
<gene>
    <name evidence="6" type="primary">rnfG</name>
    <name evidence="8" type="ORF">F1720_12295</name>
    <name evidence="9" type="ORF">SAMN04490181_3347</name>
</gene>
<keyword evidence="2 6" id="KW-0597">Phosphoprotein</keyword>
<evidence type="ECO:0000256" key="4">
    <source>
        <dbReference type="ARBA" id="ARBA00022643"/>
    </source>
</evidence>
<dbReference type="Pfam" id="PF04205">
    <property type="entry name" value="FMN_bind"/>
    <property type="match status" value="1"/>
</dbReference>
<sequence length="201" mass="21457">MKRTSQALIVLLIAVGAVGLTIGLQQLTAKPIAEQQRALQNRALLDVLPTGGYDNQPLEHPLGITSPMLDNSQLLGGYLATLAGKPSAVVLRSQIDGYGGRIELLIAIDRNAKLLGVKTLAHTETPSLGGHIGESGNAWIAAFKGLSLENPQAWALKRDSGQFDQMVGATITSRAVINAIHDALRYFDGHRQALLEPTDHD</sequence>
<dbReference type="NCBIfam" id="TIGR01947">
    <property type="entry name" value="rnfG"/>
    <property type="match status" value="1"/>
</dbReference>
<comment type="cofactor">
    <cofactor evidence="6">
        <name>FMN</name>
        <dbReference type="ChEBI" id="CHEBI:58210"/>
    </cofactor>
</comment>
<keyword evidence="6" id="KW-1278">Translocase</keyword>
<comment type="function">
    <text evidence="6">Part of a membrane-bound complex that couples electron transfer with translocation of ions across the membrane.</text>
</comment>
<dbReference type="HAMAP" id="MF_00479">
    <property type="entry name" value="RsxG_RnfG"/>
    <property type="match status" value="1"/>
</dbReference>
<dbReference type="PANTHER" id="PTHR36118:SF1">
    <property type="entry name" value="ION-TRANSLOCATING OXIDOREDUCTASE COMPLEX SUBUNIT G"/>
    <property type="match status" value="1"/>
</dbReference>
<keyword evidence="6" id="KW-1133">Transmembrane helix</keyword>
<dbReference type="OrthoDB" id="9784165at2"/>
<reference evidence="9 10" key="1">
    <citation type="submission" date="2016-10" db="EMBL/GenBank/DDBJ databases">
        <authorList>
            <person name="Varghese N."/>
            <person name="Submissions S."/>
        </authorList>
    </citation>
    <scope>NUCLEOTIDE SEQUENCE [LARGE SCALE GENOMIC DNA]</scope>
    <source>
        <strain evidence="9 10">BS2771</strain>
    </source>
</reference>
<proteinExistence type="inferred from homology"/>
<dbReference type="GO" id="GO:0010181">
    <property type="term" value="F:FMN binding"/>
    <property type="evidence" value="ECO:0007669"/>
    <property type="project" value="InterPro"/>
</dbReference>
<evidence type="ECO:0000313" key="9">
    <source>
        <dbReference type="EMBL" id="SDV03246.1"/>
    </source>
</evidence>
<comment type="subunit">
    <text evidence="6">The complex is composed of six subunits: RnfA, RnfB, RnfC, RnfD, RnfE and RnfG.</text>
</comment>
<dbReference type="PIRSF" id="PIRSF006091">
    <property type="entry name" value="E_trnsport_RnfG"/>
    <property type="match status" value="1"/>
</dbReference>
<evidence type="ECO:0000313" key="10">
    <source>
        <dbReference type="Proteomes" id="UP000199620"/>
    </source>
</evidence>
<keyword evidence="6" id="KW-0997">Cell inner membrane</keyword>
<keyword evidence="6" id="KW-1003">Cell membrane</keyword>
<dbReference type="SMART" id="SM00900">
    <property type="entry name" value="FMN_bind"/>
    <property type="match status" value="1"/>
</dbReference>
<evidence type="ECO:0000256" key="2">
    <source>
        <dbReference type="ARBA" id="ARBA00022553"/>
    </source>
</evidence>
<dbReference type="GO" id="GO:0005886">
    <property type="term" value="C:plasma membrane"/>
    <property type="evidence" value="ECO:0007669"/>
    <property type="project" value="UniProtKB-SubCell"/>
</dbReference>
<keyword evidence="10" id="KW-1185">Reference proteome</keyword>